<evidence type="ECO:0000313" key="2">
    <source>
        <dbReference type="Proteomes" id="UP000192796"/>
    </source>
</evidence>
<dbReference type="OrthoDB" id="916794at2"/>
<dbReference type="AlphaFoldDB" id="A0A1V9FYD1"/>
<reference evidence="1 2" key="1">
    <citation type="submission" date="2016-03" db="EMBL/GenBank/DDBJ databases">
        <title>Niastella vici sp. nov., isolated from farmland soil.</title>
        <authorList>
            <person name="Chen L."/>
            <person name="Wang D."/>
            <person name="Yang S."/>
            <person name="Wang G."/>
        </authorList>
    </citation>
    <scope>NUCLEOTIDE SEQUENCE [LARGE SCALE GENOMIC DNA]</scope>
    <source>
        <strain evidence="1 2">DJ57</strain>
    </source>
</reference>
<accession>A0A1V9FYD1</accession>
<dbReference type="EMBL" id="LVYD01000046">
    <property type="protein sequence ID" value="OQP63236.1"/>
    <property type="molecule type" value="Genomic_DNA"/>
</dbReference>
<evidence type="ECO:0000313" key="1">
    <source>
        <dbReference type="EMBL" id="OQP63236.1"/>
    </source>
</evidence>
<dbReference type="Proteomes" id="UP000192796">
    <property type="component" value="Unassembled WGS sequence"/>
</dbReference>
<sequence length="258" mass="29698">MQKKKAIIFIILAVAVSGLSVAGSLTGWFNKAEVVNELPGAKEEYQRIYDRIKNDTSLNLEAAINLYDGEAPSAIMETTTCRYIKRQNKYYSQFSYLQTFCNGNLMVQLDTVNKVVVVSPVKGEKKRNKRFMEPTIDMLFNEQADFRITGKVTQKNDNEREISCQSDFNPEIRSFDITYDPVTYQVKRATIQWWKEGSMTEQPAANKVWISHIDYRQMPPATINIDEEISKIITIKKDQIEPAVGYQDYQLHVSNPEQ</sequence>
<name>A0A1V9FYD1_9BACT</name>
<dbReference type="STRING" id="1703345.A3860_25440"/>
<keyword evidence="2" id="KW-1185">Reference proteome</keyword>
<proteinExistence type="predicted"/>
<protein>
    <submittedName>
        <fullName evidence="1">Uncharacterized protein</fullName>
    </submittedName>
</protein>
<dbReference type="RefSeq" id="WP_081147959.1">
    <property type="nucleotide sequence ID" value="NZ_LVYD01000046.1"/>
</dbReference>
<comment type="caution">
    <text evidence="1">The sequence shown here is derived from an EMBL/GenBank/DDBJ whole genome shotgun (WGS) entry which is preliminary data.</text>
</comment>
<organism evidence="1 2">
    <name type="scientific">Niastella vici</name>
    <dbReference type="NCBI Taxonomy" id="1703345"/>
    <lineage>
        <taxon>Bacteria</taxon>
        <taxon>Pseudomonadati</taxon>
        <taxon>Bacteroidota</taxon>
        <taxon>Chitinophagia</taxon>
        <taxon>Chitinophagales</taxon>
        <taxon>Chitinophagaceae</taxon>
        <taxon>Niastella</taxon>
    </lineage>
</organism>
<gene>
    <name evidence="1" type="ORF">A3860_25440</name>
</gene>